<keyword evidence="3" id="KW-1185">Reference proteome</keyword>
<keyword evidence="1" id="KW-1133">Transmembrane helix</keyword>
<keyword evidence="1" id="KW-0812">Transmembrane</keyword>
<dbReference type="Proteomes" id="UP000198771">
    <property type="component" value="Unassembled WGS sequence"/>
</dbReference>
<dbReference type="PANTHER" id="PTHR43801">
    <property type="entry name" value="NUCLEOTIDE-BINDING PROTEIN-RELATED"/>
    <property type="match status" value="1"/>
</dbReference>
<organism evidence="2 3">
    <name type="scientific">Desulfonatronum thiosulfatophilum</name>
    <dbReference type="NCBI Taxonomy" id="617002"/>
    <lineage>
        <taxon>Bacteria</taxon>
        <taxon>Pseudomonadati</taxon>
        <taxon>Thermodesulfobacteriota</taxon>
        <taxon>Desulfovibrionia</taxon>
        <taxon>Desulfovibrionales</taxon>
        <taxon>Desulfonatronaceae</taxon>
        <taxon>Desulfonatronum</taxon>
    </lineage>
</organism>
<evidence type="ECO:0000313" key="2">
    <source>
        <dbReference type="EMBL" id="SDB16491.1"/>
    </source>
</evidence>
<dbReference type="AlphaFoldDB" id="A0A1G6B771"/>
<evidence type="ECO:0008006" key="4">
    <source>
        <dbReference type="Google" id="ProtNLM"/>
    </source>
</evidence>
<reference evidence="2 3" key="1">
    <citation type="submission" date="2016-10" db="EMBL/GenBank/DDBJ databases">
        <authorList>
            <person name="de Groot N.N."/>
        </authorList>
    </citation>
    <scope>NUCLEOTIDE SEQUENCE [LARGE SCALE GENOMIC DNA]</scope>
    <source>
        <strain evidence="2 3">ASO4-2</strain>
    </source>
</reference>
<feature type="transmembrane region" description="Helical" evidence="1">
    <location>
        <begin position="104"/>
        <end position="121"/>
    </location>
</feature>
<sequence>MPLHPSSPPHKSGPGEDLTLEKASDPRKRLFIGLILGASVLLSLFLVILWVIPYIGLKNIHAFAPIVLAVALLALISMIMWSSIGLVLNILLGRSFPLSSRFRGITIKLFLPLMTLLGRFFNIPKDDIRLSFIKVNNELVASERGRFQPHEILLLLPHCLQNSRCPRRLTYDIKHCKRCGECPIDGLLGLSEKYGIKIAIATGGTIARRIVVQNKPKLIIAVACDRDLSSGIQDTYPIPVYGVLNQRPFGPCLDTLVDLPNIESALERFLAAPAKS</sequence>
<keyword evidence="1" id="KW-0472">Membrane</keyword>
<dbReference type="OrthoDB" id="9787348at2"/>
<dbReference type="EMBL" id="FMXO01000004">
    <property type="protein sequence ID" value="SDB16491.1"/>
    <property type="molecule type" value="Genomic_DNA"/>
</dbReference>
<dbReference type="RefSeq" id="WP_092117430.1">
    <property type="nucleotide sequence ID" value="NZ_FMXO01000004.1"/>
</dbReference>
<feature type="transmembrane region" description="Helical" evidence="1">
    <location>
        <begin position="62"/>
        <end position="92"/>
    </location>
</feature>
<dbReference type="InterPro" id="IPR002829">
    <property type="entry name" value="DUF116"/>
</dbReference>
<name>A0A1G6B771_9BACT</name>
<gene>
    <name evidence="2" type="ORF">SAMN05660653_00763</name>
</gene>
<feature type="transmembrane region" description="Helical" evidence="1">
    <location>
        <begin position="30"/>
        <end position="56"/>
    </location>
</feature>
<protein>
    <recommendedName>
        <fullName evidence="4">DUF116 domain-containing protein</fullName>
    </recommendedName>
</protein>
<dbReference type="STRING" id="617002.SAMN05660653_00763"/>
<evidence type="ECO:0000256" key="1">
    <source>
        <dbReference type="SAM" id="Phobius"/>
    </source>
</evidence>
<dbReference type="Pfam" id="PF01976">
    <property type="entry name" value="DUF116"/>
    <property type="match status" value="1"/>
</dbReference>
<dbReference type="PANTHER" id="PTHR43801:SF1">
    <property type="entry name" value="POLYPRENYL SYNTHETASE"/>
    <property type="match status" value="1"/>
</dbReference>
<accession>A0A1G6B771</accession>
<evidence type="ECO:0000313" key="3">
    <source>
        <dbReference type="Proteomes" id="UP000198771"/>
    </source>
</evidence>
<proteinExistence type="predicted"/>